<dbReference type="NCBIfam" id="TIGR00175">
    <property type="entry name" value="mito_nad_idh"/>
    <property type="match status" value="1"/>
</dbReference>
<keyword evidence="16" id="KW-0460">Magnesium</keyword>
<evidence type="ECO:0000313" key="30">
    <source>
        <dbReference type="Ensembl" id="ENSUPAP00010015506.1"/>
    </source>
</evidence>
<dbReference type="Pfam" id="PF18035">
    <property type="entry name" value="Bap31_Bap29_C"/>
    <property type="match status" value="1"/>
</dbReference>
<evidence type="ECO:0000256" key="25">
    <source>
        <dbReference type="ARBA" id="ARBA00049641"/>
    </source>
</evidence>
<dbReference type="GO" id="GO:0005789">
    <property type="term" value="C:endoplasmic reticulum membrane"/>
    <property type="evidence" value="ECO:0007669"/>
    <property type="project" value="UniProtKB-SubCell"/>
</dbReference>
<sequence>MALKVATAAGGAAKTVLRPALLCRPWEVLGTHEVPRRSVSSPPSAKYGGRHTVTMIPGDGIGPELMLHVKSVFRHACVPVDFEEVHVSSNADEEDIRNAIMAIRRNRVALKGNIETNHNLPPSHKSRNNILRTSLDLYANVIHCKSLPGVVTRHKDIDILIVRENTEGEYSSLEHESVAGVVESLKIITKAKSLRIAEYAFKLAHESGRKKVTAVHKANIMKLGDGLFLQCCREVAARYPQITFENMIVDNTTMQLVSRPQQFDVMVMPNLYGNIVNNVCAGLVGGPGLVAGANYGHVYAVFETATRNTGKSIANKNIANPTATLLASCMMLDHLKLHSYATSIRKAVLASMDNENETSSHLCWKPGNHRMSLQWTAVATFLYAEVFAVLLLCIPFISPKRWQKIFKSRLVELVVTYGNTFFVVLIVILVLLVIDAVREIRKYDDVTEKVNLQNNPGAMEHFHMKLFRAQRNLYIAGFSLLLSFLLRRLVTLISQQATLLASNEAFKKQAESASEAAKKYMEENDQLKKGAAMDVGKLDLEDAEAKLKEENKNLKADLKKLKDELASTKQKLEKAENEALAMRKQSEGLTKEYDRLLEEHAKLQASVDGPTDKKEE</sequence>
<dbReference type="InterPro" id="IPR019818">
    <property type="entry name" value="IsoCit/isopropylmalate_DH_CS"/>
</dbReference>
<gene>
    <name evidence="30" type="primary">Idh3g</name>
</gene>
<keyword evidence="13" id="KW-0547">Nucleotide-binding</keyword>
<evidence type="ECO:0000256" key="12">
    <source>
        <dbReference type="ARBA" id="ARBA00022723"/>
    </source>
</evidence>
<evidence type="ECO:0000256" key="1">
    <source>
        <dbReference type="ARBA" id="ARBA00001936"/>
    </source>
</evidence>
<evidence type="ECO:0000256" key="22">
    <source>
        <dbReference type="ARBA" id="ARBA00023128"/>
    </source>
</evidence>
<dbReference type="GO" id="GO:0016616">
    <property type="term" value="F:oxidoreductase activity, acting on the CH-OH group of donors, NAD or NADP as acceptor"/>
    <property type="evidence" value="ECO:0007669"/>
    <property type="project" value="InterPro"/>
</dbReference>
<keyword evidence="20 28" id="KW-1133">Transmembrane helix</keyword>
<dbReference type="GO" id="GO:0006099">
    <property type="term" value="P:tricarboxylic acid cycle"/>
    <property type="evidence" value="ECO:0007669"/>
    <property type="project" value="UniProtKB-UniRule"/>
</dbReference>
<keyword evidence="11" id="KW-0053">Apoptosis</keyword>
<dbReference type="InterPro" id="IPR024084">
    <property type="entry name" value="IsoPropMal-DH-like_dom"/>
</dbReference>
<evidence type="ECO:0000256" key="13">
    <source>
        <dbReference type="ARBA" id="ARBA00022741"/>
    </source>
</evidence>
<comment type="cofactor">
    <cofactor evidence="2">
        <name>Mg(2+)</name>
        <dbReference type="ChEBI" id="CHEBI:18420"/>
    </cofactor>
</comment>
<keyword evidence="15" id="KW-0067">ATP-binding</keyword>
<evidence type="ECO:0000256" key="3">
    <source>
        <dbReference type="ARBA" id="ARBA00004173"/>
    </source>
</evidence>
<evidence type="ECO:0000256" key="11">
    <source>
        <dbReference type="ARBA" id="ARBA00022703"/>
    </source>
</evidence>
<evidence type="ECO:0000256" key="15">
    <source>
        <dbReference type="ARBA" id="ARBA00022840"/>
    </source>
</evidence>
<comment type="subcellular location">
    <subcellularLocation>
        <location evidence="4">Endoplasmic reticulum membrane</location>
        <topology evidence="4">Multi-pass membrane protein</topology>
    </subcellularLocation>
    <subcellularLocation>
        <location evidence="3 26">Mitochondrion</location>
    </subcellularLocation>
</comment>
<comment type="subunit">
    <text evidence="7">Heterooligomer of subunits alpha (IDH3A), beta (IDH3B), and gamma (IDH3G) in the apparent ratio of 2:1:1. The heterodimer containing one IDH3A and one IDH3B subunit and the heterodimer containing one IDH3A and one IDH3G subunit assemble into a heterotetramer (which contains two subunits of IDH3A, one of IDH3B and one of IDH3G) and further into the heterooctamer.</text>
</comment>
<organism evidence="30 31">
    <name type="scientific">Urocitellus parryii</name>
    <name type="common">Arctic ground squirrel</name>
    <name type="synonym">Spermophilus parryii</name>
    <dbReference type="NCBI Taxonomy" id="9999"/>
    <lineage>
        <taxon>Eukaryota</taxon>
        <taxon>Metazoa</taxon>
        <taxon>Chordata</taxon>
        <taxon>Craniata</taxon>
        <taxon>Vertebrata</taxon>
        <taxon>Euteleostomi</taxon>
        <taxon>Mammalia</taxon>
        <taxon>Eutheria</taxon>
        <taxon>Euarchontoglires</taxon>
        <taxon>Glires</taxon>
        <taxon>Rodentia</taxon>
        <taxon>Sciuromorpha</taxon>
        <taxon>Sciuridae</taxon>
        <taxon>Xerinae</taxon>
        <taxon>Marmotini</taxon>
        <taxon>Urocitellus</taxon>
    </lineage>
</organism>
<evidence type="ECO:0000256" key="14">
    <source>
        <dbReference type="ARBA" id="ARBA00022824"/>
    </source>
</evidence>
<keyword evidence="21 27" id="KW-0175">Coiled coil</keyword>
<dbReference type="Ensembl" id="ENSUPAT00010017712.1">
    <property type="protein sequence ID" value="ENSUPAP00010015506.1"/>
    <property type="gene ID" value="ENSUPAG00010012400.1"/>
</dbReference>
<keyword evidence="22 26" id="KW-0496">Mitochondrion</keyword>
<evidence type="ECO:0000256" key="23">
    <source>
        <dbReference type="ARBA" id="ARBA00023136"/>
    </source>
</evidence>
<dbReference type="SMART" id="SM01329">
    <property type="entry name" value="Iso_dh"/>
    <property type="match status" value="1"/>
</dbReference>
<dbReference type="InterPro" id="IPR040463">
    <property type="entry name" value="BAP29/BAP31_N"/>
</dbReference>
<reference evidence="30" key="1">
    <citation type="submission" date="2025-08" db="UniProtKB">
        <authorList>
            <consortium name="Ensembl"/>
        </authorList>
    </citation>
    <scope>IDENTIFICATION</scope>
</reference>
<dbReference type="PANTHER" id="PTHR11835">
    <property type="entry name" value="DECARBOXYLATING DEHYDROGENASES-ISOCITRATE, ISOPROPYLMALATE, TARTRATE"/>
    <property type="match status" value="1"/>
</dbReference>
<keyword evidence="8" id="KW-0813">Transport</keyword>
<dbReference type="PROSITE" id="PS00470">
    <property type="entry name" value="IDH_IMDH"/>
    <property type="match status" value="1"/>
</dbReference>
<feature type="domain" description="Isopropylmalate dehydrogenase-like" evidence="29">
    <location>
        <begin position="52"/>
        <end position="362"/>
    </location>
</feature>
<evidence type="ECO:0000256" key="27">
    <source>
        <dbReference type="SAM" id="Coils"/>
    </source>
</evidence>
<evidence type="ECO:0000256" key="17">
    <source>
        <dbReference type="ARBA" id="ARBA00022892"/>
    </source>
</evidence>
<evidence type="ECO:0000256" key="5">
    <source>
        <dbReference type="ARBA" id="ARBA00007769"/>
    </source>
</evidence>
<keyword evidence="18" id="KW-0653">Protein transport</keyword>
<accession>A0A8D2HH17</accession>
<evidence type="ECO:0000256" key="7">
    <source>
        <dbReference type="ARBA" id="ARBA00011525"/>
    </source>
</evidence>
<keyword evidence="24" id="KW-0464">Manganese</keyword>
<dbReference type="Gene3D" id="1.20.5.110">
    <property type="match status" value="1"/>
</dbReference>
<evidence type="ECO:0000256" key="21">
    <source>
        <dbReference type="ARBA" id="ARBA00023054"/>
    </source>
</evidence>
<keyword evidence="19 26" id="KW-0809">Transit peptide</keyword>
<dbReference type="GO" id="GO:0006888">
    <property type="term" value="P:endoplasmic reticulum to Golgi vesicle-mediated transport"/>
    <property type="evidence" value="ECO:0007669"/>
    <property type="project" value="UniProtKB-ARBA"/>
</dbReference>
<dbReference type="Pfam" id="PF05529">
    <property type="entry name" value="Bap31"/>
    <property type="match status" value="1"/>
</dbReference>
<evidence type="ECO:0000256" key="18">
    <source>
        <dbReference type="ARBA" id="ARBA00022927"/>
    </source>
</evidence>
<dbReference type="AlphaFoldDB" id="A0A8D2HH17"/>
<comment type="similarity">
    <text evidence="5 26">Belongs to the isocitrate and isopropylmalate dehydrogenases family.</text>
</comment>
<dbReference type="GO" id="GO:0015031">
    <property type="term" value="P:protein transport"/>
    <property type="evidence" value="ECO:0007669"/>
    <property type="project" value="UniProtKB-KW"/>
</dbReference>
<proteinExistence type="inferred from homology"/>
<comment type="function">
    <text evidence="25">Regulatory subunit which plays a role in the allosteric regulation of the enzyme catalyzing the decarboxylation of isocitrate (ICT) into alpha-ketoglutarate. The heterodimer composed of the alpha (IDH3A) and beta (IDH3B) subunits and the heterodimer composed of the alpha (IDH3A) and gamma (IDH3G) subunits, have considerable basal activity but the full activity of the heterotetramer (containing two subunits of IDH3A, one of IDH3B and one of IDH3G) requires the assembly and cooperative function of both heterodimers.</text>
</comment>
<dbReference type="InterPro" id="IPR041672">
    <property type="entry name" value="Bap31/Bap29_C"/>
</dbReference>
<keyword evidence="23 28" id="KW-0472">Membrane</keyword>
<dbReference type="GO" id="GO:0000287">
    <property type="term" value="F:magnesium ion binding"/>
    <property type="evidence" value="ECO:0007669"/>
    <property type="project" value="UniProtKB-UniRule"/>
</dbReference>
<feature type="transmembrane region" description="Helical" evidence="28">
    <location>
        <begin position="375"/>
        <end position="398"/>
    </location>
</feature>
<feature type="coiled-coil region" evidence="27">
    <location>
        <begin position="503"/>
        <end position="606"/>
    </location>
</feature>
<evidence type="ECO:0000256" key="8">
    <source>
        <dbReference type="ARBA" id="ARBA00022448"/>
    </source>
</evidence>
<dbReference type="SUPFAM" id="SSF53659">
    <property type="entry name" value="Isocitrate/Isopropylmalate dehydrogenase-like"/>
    <property type="match status" value="1"/>
</dbReference>
<evidence type="ECO:0000256" key="19">
    <source>
        <dbReference type="ARBA" id="ARBA00022946"/>
    </source>
</evidence>
<dbReference type="GO" id="GO:0005524">
    <property type="term" value="F:ATP binding"/>
    <property type="evidence" value="ECO:0007669"/>
    <property type="project" value="UniProtKB-KW"/>
</dbReference>
<dbReference type="GO" id="GO:0006102">
    <property type="term" value="P:isocitrate metabolic process"/>
    <property type="evidence" value="ECO:0007669"/>
    <property type="project" value="TreeGrafter"/>
</dbReference>
<keyword evidence="9 26" id="KW-0816">Tricarboxylic acid cycle</keyword>
<dbReference type="FunFam" id="3.40.718.10:FF:000011">
    <property type="entry name" value="Isocitrate dehydrogenase [NAD] subunit, mitochondrial"/>
    <property type="match status" value="1"/>
</dbReference>
<dbReference type="GO" id="GO:0070973">
    <property type="term" value="P:protein localization to endoplasmic reticulum exit site"/>
    <property type="evidence" value="ECO:0007669"/>
    <property type="project" value="UniProtKB-ARBA"/>
</dbReference>
<evidence type="ECO:0000256" key="20">
    <source>
        <dbReference type="ARBA" id="ARBA00022989"/>
    </source>
</evidence>
<evidence type="ECO:0000256" key="10">
    <source>
        <dbReference type="ARBA" id="ARBA00022692"/>
    </source>
</evidence>
<keyword evidence="12" id="KW-0479">Metal-binding</keyword>
<keyword evidence="17" id="KW-0931">ER-Golgi transport</keyword>
<evidence type="ECO:0000256" key="2">
    <source>
        <dbReference type="ARBA" id="ARBA00001946"/>
    </source>
</evidence>
<evidence type="ECO:0000256" key="4">
    <source>
        <dbReference type="ARBA" id="ARBA00004477"/>
    </source>
</evidence>
<evidence type="ECO:0000256" key="6">
    <source>
        <dbReference type="ARBA" id="ARBA00007956"/>
    </source>
</evidence>
<reference evidence="30" key="2">
    <citation type="submission" date="2025-09" db="UniProtKB">
        <authorList>
            <consortium name="Ensembl"/>
        </authorList>
    </citation>
    <scope>IDENTIFICATION</scope>
</reference>
<comment type="similarity">
    <text evidence="6">Belongs to the BCAP29/BCAP31 family.</text>
</comment>
<dbReference type="Gene3D" id="3.40.718.10">
    <property type="entry name" value="Isopropylmalate Dehydrogenase"/>
    <property type="match status" value="1"/>
</dbReference>
<dbReference type="GO" id="GO:0005739">
    <property type="term" value="C:mitochondrion"/>
    <property type="evidence" value="ECO:0007669"/>
    <property type="project" value="UniProtKB-SubCell"/>
</dbReference>
<evidence type="ECO:0000256" key="16">
    <source>
        <dbReference type="ARBA" id="ARBA00022842"/>
    </source>
</evidence>
<dbReference type="Pfam" id="PF00180">
    <property type="entry name" value="Iso_dh"/>
    <property type="match status" value="1"/>
</dbReference>
<dbReference type="FunFam" id="1.20.5.110:FF:000011">
    <property type="entry name" value="B-cell receptor-associated protein 29"/>
    <property type="match status" value="1"/>
</dbReference>
<dbReference type="InterPro" id="IPR004434">
    <property type="entry name" value="Isocitrate_DH_NAD"/>
</dbReference>
<feature type="transmembrane region" description="Helical" evidence="28">
    <location>
        <begin position="410"/>
        <end position="434"/>
    </location>
</feature>
<protein>
    <recommendedName>
        <fullName evidence="26">Isocitrate dehydrogenase [NAD] subunit, mitochondrial</fullName>
    </recommendedName>
</protein>
<evidence type="ECO:0000313" key="31">
    <source>
        <dbReference type="Proteomes" id="UP000694417"/>
    </source>
</evidence>
<dbReference type="GO" id="GO:0051287">
    <property type="term" value="F:NAD binding"/>
    <property type="evidence" value="ECO:0007669"/>
    <property type="project" value="UniProtKB-UniRule"/>
</dbReference>
<dbReference type="GeneTree" id="ENSGT00950000182989"/>
<comment type="cofactor">
    <cofactor evidence="1">
        <name>Mn(2+)</name>
        <dbReference type="ChEBI" id="CHEBI:29035"/>
    </cofactor>
</comment>
<evidence type="ECO:0000256" key="28">
    <source>
        <dbReference type="SAM" id="Phobius"/>
    </source>
</evidence>
<evidence type="ECO:0000256" key="26">
    <source>
        <dbReference type="RuleBase" id="RU361266"/>
    </source>
</evidence>
<dbReference type="PANTHER" id="PTHR11835:SF78">
    <property type="entry name" value="ISOCITRATE DEHYDROGENASE [NAD] SUBUNIT GAMMA, MITOCHONDRIAL"/>
    <property type="match status" value="1"/>
</dbReference>
<evidence type="ECO:0000256" key="24">
    <source>
        <dbReference type="ARBA" id="ARBA00023211"/>
    </source>
</evidence>
<name>A0A8D2HH17_UROPR</name>
<evidence type="ECO:0000256" key="9">
    <source>
        <dbReference type="ARBA" id="ARBA00022532"/>
    </source>
</evidence>
<evidence type="ECO:0000259" key="29">
    <source>
        <dbReference type="SMART" id="SM01329"/>
    </source>
</evidence>
<dbReference type="Proteomes" id="UP000694417">
    <property type="component" value="Unplaced"/>
</dbReference>
<keyword evidence="10 28" id="KW-0812">Transmembrane</keyword>
<dbReference type="GO" id="GO:0006915">
    <property type="term" value="P:apoptotic process"/>
    <property type="evidence" value="ECO:0007669"/>
    <property type="project" value="UniProtKB-KW"/>
</dbReference>
<keyword evidence="31" id="KW-1185">Reference proteome</keyword>
<keyword evidence="14" id="KW-0256">Endoplasmic reticulum</keyword>